<dbReference type="RefSeq" id="WP_117313318.1">
    <property type="nucleotide sequence ID" value="NZ_CAXIAC010000003.1"/>
</dbReference>
<keyword evidence="4" id="KW-1185">Reference proteome</keyword>
<dbReference type="InterPro" id="IPR013538">
    <property type="entry name" value="ASHA1/2-like_C"/>
</dbReference>
<protein>
    <submittedName>
        <fullName evidence="3">SRPBCC domain-containing protein</fullName>
    </submittedName>
</protein>
<dbReference type="Gene3D" id="3.30.530.20">
    <property type="match status" value="1"/>
</dbReference>
<reference evidence="4" key="1">
    <citation type="journal article" date="2019" name="Int. J. Syst. Evol. Microbiol.">
        <title>The Global Catalogue of Microorganisms (GCM) 10K type strain sequencing project: providing services to taxonomists for standard genome sequencing and annotation.</title>
        <authorList>
            <consortium name="The Broad Institute Genomics Platform"/>
            <consortium name="The Broad Institute Genome Sequencing Center for Infectious Disease"/>
            <person name="Wu L."/>
            <person name="Ma J."/>
        </authorList>
    </citation>
    <scope>NUCLEOTIDE SEQUENCE [LARGE SCALE GENOMIC DNA]</scope>
    <source>
        <strain evidence="4">CCM 320</strain>
    </source>
</reference>
<gene>
    <name evidence="3" type="ORF">ACFOEJ_02990</name>
</gene>
<feature type="domain" description="Activator of Hsp90 ATPase homologue 1/2-like C-terminal" evidence="2">
    <location>
        <begin position="22"/>
        <end position="160"/>
    </location>
</feature>
<comment type="caution">
    <text evidence="3">The sequence shown here is derived from an EMBL/GenBank/DDBJ whole genome shotgun (WGS) entry which is preliminary data.</text>
</comment>
<sequence>MSRKQTRTRTEGRELIMERSFDAPKKLVYEAHVNPDSVARWWGPTGWETHSTEMAVEPGGVWHYCMRSSEDGQEAWGKATYREVVPDARLVYVDAFADQYGNELAEMPKMLIQVDFSEEGKQTKITSRTLFDSEEELQKIIDMQAVEGMSETYDRLDEFLHDQQKNKEEG</sequence>
<comment type="similarity">
    <text evidence="1">Belongs to the AHA1 family.</text>
</comment>
<proteinExistence type="inferred from homology"/>
<name>A0ABV7KKT3_PLAOK</name>
<dbReference type="Proteomes" id="UP001595625">
    <property type="component" value="Unassembled WGS sequence"/>
</dbReference>
<dbReference type="InterPro" id="IPR023393">
    <property type="entry name" value="START-like_dom_sf"/>
</dbReference>
<organism evidence="3 4">
    <name type="scientific">Planomicrobium okeanokoites</name>
    <name type="common">Planococcus okeanokoites</name>
    <name type="synonym">Flavobacterium okeanokoites</name>
    <dbReference type="NCBI Taxonomy" id="244"/>
    <lineage>
        <taxon>Bacteria</taxon>
        <taxon>Bacillati</taxon>
        <taxon>Bacillota</taxon>
        <taxon>Bacilli</taxon>
        <taxon>Bacillales</taxon>
        <taxon>Caryophanaceae</taxon>
        <taxon>Planomicrobium</taxon>
    </lineage>
</organism>
<evidence type="ECO:0000313" key="4">
    <source>
        <dbReference type="Proteomes" id="UP001595625"/>
    </source>
</evidence>
<evidence type="ECO:0000259" key="2">
    <source>
        <dbReference type="Pfam" id="PF08327"/>
    </source>
</evidence>
<dbReference type="SUPFAM" id="SSF55961">
    <property type="entry name" value="Bet v1-like"/>
    <property type="match status" value="1"/>
</dbReference>
<dbReference type="EMBL" id="JBHRUJ010000004">
    <property type="protein sequence ID" value="MFC3210037.1"/>
    <property type="molecule type" value="Genomic_DNA"/>
</dbReference>
<evidence type="ECO:0000256" key="1">
    <source>
        <dbReference type="ARBA" id="ARBA00006817"/>
    </source>
</evidence>
<evidence type="ECO:0000313" key="3">
    <source>
        <dbReference type="EMBL" id="MFC3210037.1"/>
    </source>
</evidence>
<dbReference type="Pfam" id="PF08327">
    <property type="entry name" value="AHSA1"/>
    <property type="match status" value="1"/>
</dbReference>
<accession>A0ABV7KKT3</accession>